<organism evidence="7 8">
    <name type="scientific">Camelimonas lactis</name>
    <dbReference type="NCBI Taxonomy" id="659006"/>
    <lineage>
        <taxon>Bacteria</taxon>
        <taxon>Pseudomonadati</taxon>
        <taxon>Pseudomonadota</taxon>
        <taxon>Alphaproteobacteria</taxon>
        <taxon>Hyphomicrobiales</taxon>
        <taxon>Chelatococcaceae</taxon>
        <taxon>Camelimonas</taxon>
    </lineage>
</organism>
<reference evidence="7 8" key="1">
    <citation type="submission" date="2019-03" db="EMBL/GenBank/DDBJ databases">
        <title>Genomic Encyclopedia of Type Strains, Phase IV (KMG-IV): sequencing the most valuable type-strain genomes for metagenomic binning, comparative biology and taxonomic classification.</title>
        <authorList>
            <person name="Goeker M."/>
        </authorList>
    </citation>
    <scope>NUCLEOTIDE SEQUENCE [LARGE SCALE GENOMIC DNA]</scope>
    <source>
        <strain evidence="7 8">DSM 22958</strain>
    </source>
</reference>
<proteinExistence type="inferred from homology"/>
<evidence type="ECO:0000256" key="5">
    <source>
        <dbReference type="SAM" id="MobiDB-lite"/>
    </source>
</evidence>
<feature type="compositionally biased region" description="Basic and acidic residues" evidence="5">
    <location>
        <begin position="244"/>
        <end position="262"/>
    </location>
</feature>
<dbReference type="AlphaFoldDB" id="A0A4R2GSC7"/>
<dbReference type="InterPro" id="IPR017871">
    <property type="entry name" value="ABC_transporter-like_CS"/>
</dbReference>
<dbReference type="SMART" id="SM00382">
    <property type="entry name" value="AAA"/>
    <property type="match status" value="2"/>
</dbReference>
<evidence type="ECO:0000259" key="6">
    <source>
        <dbReference type="PROSITE" id="PS50893"/>
    </source>
</evidence>
<dbReference type="InterPro" id="IPR003439">
    <property type="entry name" value="ABC_transporter-like_ATP-bd"/>
</dbReference>
<evidence type="ECO:0000256" key="2">
    <source>
        <dbReference type="ARBA" id="ARBA00022737"/>
    </source>
</evidence>
<dbReference type="InterPro" id="IPR003593">
    <property type="entry name" value="AAA+_ATPase"/>
</dbReference>
<comment type="similarity">
    <text evidence="1">Belongs to the ABC transporter superfamily.</text>
</comment>
<dbReference type="SUPFAM" id="SSF52540">
    <property type="entry name" value="P-loop containing nucleoside triphosphate hydrolases"/>
    <property type="match status" value="2"/>
</dbReference>
<dbReference type="PROSITE" id="PS00211">
    <property type="entry name" value="ABC_TRANSPORTER_1"/>
    <property type="match status" value="2"/>
</dbReference>
<keyword evidence="4" id="KW-0067">ATP-binding</keyword>
<evidence type="ECO:0000313" key="7">
    <source>
        <dbReference type="EMBL" id="TCO13007.1"/>
    </source>
</evidence>
<dbReference type="PANTHER" id="PTHR19211">
    <property type="entry name" value="ATP-BINDING TRANSPORT PROTEIN-RELATED"/>
    <property type="match status" value="1"/>
</dbReference>
<dbReference type="GO" id="GO:0016887">
    <property type="term" value="F:ATP hydrolysis activity"/>
    <property type="evidence" value="ECO:0007669"/>
    <property type="project" value="InterPro"/>
</dbReference>
<keyword evidence="8" id="KW-1185">Reference proteome</keyword>
<accession>A0A4R2GSC7</accession>
<dbReference type="InterPro" id="IPR027417">
    <property type="entry name" value="P-loop_NTPase"/>
</dbReference>
<evidence type="ECO:0000256" key="4">
    <source>
        <dbReference type="ARBA" id="ARBA00022840"/>
    </source>
</evidence>
<dbReference type="OrthoDB" id="9808609at2"/>
<evidence type="ECO:0000313" key="8">
    <source>
        <dbReference type="Proteomes" id="UP000294881"/>
    </source>
</evidence>
<dbReference type="Gene3D" id="3.40.50.300">
    <property type="entry name" value="P-loop containing nucleotide triphosphate hydrolases"/>
    <property type="match status" value="2"/>
</dbReference>
<protein>
    <submittedName>
        <fullName evidence="7">ATPase subunit of ABC transporter with duplicated ATPase domains</fullName>
    </submittedName>
</protein>
<keyword evidence="2" id="KW-0677">Repeat</keyword>
<dbReference type="PANTHER" id="PTHR19211:SF6">
    <property type="entry name" value="BLL7188 PROTEIN"/>
    <property type="match status" value="1"/>
</dbReference>
<dbReference type="RefSeq" id="WP_132006604.1">
    <property type="nucleotide sequence ID" value="NZ_JBHUNN010000001.1"/>
</dbReference>
<gene>
    <name evidence="7" type="ORF">EV666_10733</name>
</gene>
<keyword evidence="3" id="KW-0547">Nucleotide-binding</keyword>
<comment type="caution">
    <text evidence="7">The sequence shown here is derived from an EMBL/GenBank/DDBJ whole genome shotgun (WGS) entry which is preliminary data.</text>
</comment>
<evidence type="ECO:0000256" key="3">
    <source>
        <dbReference type="ARBA" id="ARBA00022741"/>
    </source>
</evidence>
<sequence length="525" mass="55288">MFLTFDSVSAATPDHHVLFRDLTLSVGAERIGLVGRNGAGKSTLLAMASGAVAPLTGAVTRRGSTGLLAQNWPADQSIAGALGVAEARAVLERVLAGDGAGADFDAADWSLTERLDDALARAGIAGMAVDRPIGSLSGGERVRIGVARLLLEAPDVLLLDEPTNNLDADGRALIHRLVRDWRGGVLVASHDRGLLEHMDRIVELTPVGVHVVGGGWSTFTAVRDAERARVAAEAEQASAALRAAGREAQRQREAKERRDKAGRAFAAKGSEPKILLGARANRAENSGGRARRISERLVSDAATQAETAAARVEILTPLTISLPATQLPSDAEVLTLERVTARRGDRAFGPWSLHMRGPERVAVSGPNGAGKSTLLAIAAGSLPVSGGHARRADGRVVLLDQHVSLLDAEASILDNFRQLNPQLEVNDAFAACARFAFRNRDALRLVGTLSGGERMRAGLACTLAGATPPWLLALDEPTNHLDIASVELLEQALRGFDGALLVVSHDAAFLEGLAIMRSLDVRDMA</sequence>
<dbReference type="Pfam" id="PF00005">
    <property type="entry name" value="ABC_tran"/>
    <property type="match status" value="2"/>
</dbReference>
<dbReference type="EMBL" id="SLWL01000007">
    <property type="protein sequence ID" value="TCO13007.1"/>
    <property type="molecule type" value="Genomic_DNA"/>
</dbReference>
<name>A0A4R2GSC7_9HYPH</name>
<feature type="domain" description="ABC transporter" evidence="6">
    <location>
        <begin position="3"/>
        <end position="231"/>
    </location>
</feature>
<dbReference type="Proteomes" id="UP000294881">
    <property type="component" value="Unassembled WGS sequence"/>
</dbReference>
<dbReference type="PROSITE" id="PS50893">
    <property type="entry name" value="ABC_TRANSPORTER_2"/>
    <property type="match status" value="1"/>
</dbReference>
<dbReference type="GO" id="GO:0005524">
    <property type="term" value="F:ATP binding"/>
    <property type="evidence" value="ECO:0007669"/>
    <property type="project" value="UniProtKB-KW"/>
</dbReference>
<feature type="region of interest" description="Disordered" evidence="5">
    <location>
        <begin position="241"/>
        <end position="263"/>
    </location>
</feature>
<evidence type="ECO:0000256" key="1">
    <source>
        <dbReference type="ARBA" id="ARBA00005417"/>
    </source>
</evidence>
<dbReference type="InterPro" id="IPR050611">
    <property type="entry name" value="ABCF"/>
</dbReference>